<accession>A0A420HYD0</accession>
<dbReference type="Gene3D" id="1.20.1250.20">
    <property type="entry name" value="MFS general substrate transporter like domains"/>
    <property type="match status" value="1"/>
</dbReference>
<feature type="transmembrane region" description="Helical" evidence="8">
    <location>
        <begin position="191"/>
        <end position="213"/>
    </location>
</feature>
<evidence type="ECO:0000256" key="8">
    <source>
        <dbReference type="SAM" id="Phobius"/>
    </source>
</evidence>
<dbReference type="PRINTS" id="PR01036">
    <property type="entry name" value="TCRTETB"/>
</dbReference>
<feature type="transmembrane region" description="Helical" evidence="8">
    <location>
        <begin position="125"/>
        <end position="147"/>
    </location>
</feature>
<dbReference type="OrthoDB" id="6770063at2759"/>
<dbReference type="AlphaFoldDB" id="A0A420HYD0"/>
<dbReference type="SUPFAM" id="SSF103473">
    <property type="entry name" value="MFS general substrate transporter"/>
    <property type="match status" value="1"/>
</dbReference>
<comment type="subcellular location">
    <subcellularLocation>
        <location evidence="1">Endomembrane system</location>
        <topology evidence="1">Multi-pass membrane protein</topology>
    </subcellularLocation>
</comment>
<keyword evidence="6 8" id="KW-0472">Membrane</keyword>
<comment type="caution">
    <text evidence="10">The sequence shown here is derived from an EMBL/GenBank/DDBJ whole genome shotgun (WGS) entry which is preliminary data.</text>
</comment>
<feature type="transmembrane region" description="Helical" evidence="8">
    <location>
        <begin position="530"/>
        <end position="549"/>
    </location>
</feature>
<dbReference type="InterPro" id="IPR020846">
    <property type="entry name" value="MFS_dom"/>
</dbReference>
<comment type="similarity">
    <text evidence="2">Belongs to the major facilitator superfamily.</text>
</comment>
<dbReference type="FunFam" id="1.20.1720.10:FF:000013">
    <property type="entry name" value="Related to multidrug resistance proteins"/>
    <property type="match status" value="1"/>
</dbReference>
<evidence type="ECO:0000313" key="11">
    <source>
        <dbReference type="Proteomes" id="UP000286134"/>
    </source>
</evidence>
<gene>
    <name evidence="10" type="ORF">OnM2_033078</name>
</gene>
<dbReference type="InterPro" id="IPR011701">
    <property type="entry name" value="MFS"/>
</dbReference>
<evidence type="ECO:0000256" key="3">
    <source>
        <dbReference type="ARBA" id="ARBA00022448"/>
    </source>
</evidence>
<proteinExistence type="inferred from homology"/>
<dbReference type="PANTHER" id="PTHR23501">
    <property type="entry name" value="MAJOR FACILITATOR SUPERFAMILY"/>
    <property type="match status" value="1"/>
</dbReference>
<dbReference type="InterPro" id="IPR036259">
    <property type="entry name" value="MFS_trans_sf"/>
</dbReference>
<protein>
    <submittedName>
        <fullName evidence="10">Efflux pump dotC</fullName>
    </submittedName>
</protein>
<feature type="transmembrane region" description="Helical" evidence="8">
    <location>
        <begin position="352"/>
        <end position="375"/>
    </location>
</feature>
<evidence type="ECO:0000256" key="6">
    <source>
        <dbReference type="ARBA" id="ARBA00023136"/>
    </source>
</evidence>
<keyword evidence="11" id="KW-1185">Reference proteome</keyword>
<feature type="transmembrane region" description="Helical" evidence="8">
    <location>
        <begin position="55"/>
        <end position="80"/>
    </location>
</feature>
<dbReference type="GO" id="GO:0012505">
    <property type="term" value="C:endomembrane system"/>
    <property type="evidence" value="ECO:0007669"/>
    <property type="project" value="UniProtKB-SubCell"/>
</dbReference>
<dbReference type="Pfam" id="PF07690">
    <property type="entry name" value="MFS_1"/>
    <property type="match status" value="1"/>
</dbReference>
<evidence type="ECO:0000256" key="1">
    <source>
        <dbReference type="ARBA" id="ARBA00004127"/>
    </source>
</evidence>
<feature type="domain" description="Major facilitator superfamily (MFS) profile" evidence="9">
    <location>
        <begin position="36"/>
        <end position="553"/>
    </location>
</feature>
<evidence type="ECO:0000256" key="5">
    <source>
        <dbReference type="ARBA" id="ARBA00022989"/>
    </source>
</evidence>
<feature type="transmembrane region" description="Helical" evidence="8">
    <location>
        <begin position="225"/>
        <end position="246"/>
    </location>
</feature>
<dbReference type="GO" id="GO:0005886">
    <property type="term" value="C:plasma membrane"/>
    <property type="evidence" value="ECO:0007669"/>
    <property type="project" value="TreeGrafter"/>
</dbReference>
<dbReference type="Gene3D" id="1.20.1720.10">
    <property type="entry name" value="Multidrug resistance protein D"/>
    <property type="match status" value="1"/>
</dbReference>
<dbReference type="STRING" id="212602.A0A420HYD0"/>
<evidence type="ECO:0000256" key="2">
    <source>
        <dbReference type="ARBA" id="ARBA00008335"/>
    </source>
</evidence>
<feature type="region of interest" description="Disordered" evidence="7">
    <location>
        <begin position="563"/>
        <end position="583"/>
    </location>
</feature>
<name>A0A420HYD0_9PEZI</name>
<dbReference type="GO" id="GO:0046943">
    <property type="term" value="F:carboxylic acid transmembrane transporter activity"/>
    <property type="evidence" value="ECO:0007669"/>
    <property type="project" value="UniProtKB-ARBA"/>
</dbReference>
<dbReference type="PANTHER" id="PTHR23501:SF189">
    <property type="entry name" value="DRUG TRANSPORTER, PUTATIVE (AFU_ORTHOLOGUE AFUA_4G03920)-RELATED"/>
    <property type="match status" value="1"/>
</dbReference>
<feature type="transmembrane region" description="Helical" evidence="8">
    <location>
        <begin position="100"/>
        <end position="119"/>
    </location>
</feature>
<feature type="transmembrane region" description="Helical" evidence="8">
    <location>
        <begin position="252"/>
        <end position="277"/>
    </location>
</feature>
<dbReference type="PROSITE" id="PS50850">
    <property type="entry name" value="MFS"/>
    <property type="match status" value="1"/>
</dbReference>
<dbReference type="Proteomes" id="UP000286134">
    <property type="component" value="Unassembled WGS sequence"/>
</dbReference>
<evidence type="ECO:0000259" key="9">
    <source>
        <dbReference type="PROSITE" id="PS50850"/>
    </source>
</evidence>
<evidence type="ECO:0000256" key="4">
    <source>
        <dbReference type="ARBA" id="ARBA00022692"/>
    </source>
</evidence>
<sequence length="583" mass="63091">MKSNASGDGSWDKPVVTDLEVADQTTSLSRSKIATVFLTCSAVDFAALFDQNTLAVALPVIGASLGASSQVSTIAAAYFITATSFQLIYGRLSDIWSRKLILIAGIAIFFLGSLGTSLARNITEFIAFRALTGIGGGGLVTLVQIIVGDVVSLRERGRWQGILGSVVAITYGISPIIGGKIASSSSDSWRWIFRLNLFTTAFTALMVIFFLPLKKVEGHWKSKLKIVDFFGAALSLAGSSLIIIGLSWGGVIFPWLSLHVIITLTLGGLTMMAFLLWEWKGAQLPVLPREIVLSFFKPTKLLMHFTVKMFNSRMVQATTVTTFTCGWNYFVQIFFIPSFYQLAYGYTPLRAAAMLLPIVVVQTVSSTLGGLIVTWRGRYRESLIFGYVLWCIGLGLHSSLCSSTGLAVQLIYGSLLGFGAGHTFQPSLIAMQAAVGKENLAVITGVRSFIRDLGGTFGLAIAGSIINHSLRKVLSYAALNGQAVLSSQQINEILEDPSQSSSLKDSGYLEKADAIRSLVLSGYFAGFRRVFYLSTALATVAIVATVFFIPQIDLSVEEKEEIEKARNSSNDKNKDDNSILKSI</sequence>
<keyword evidence="5 8" id="KW-1133">Transmembrane helix</keyword>
<evidence type="ECO:0000256" key="7">
    <source>
        <dbReference type="SAM" id="MobiDB-lite"/>
    </source>
</evidence>
<organism evidence="10 11">
    <name type="scientific">Erysiphe neolycopersici</name>
    <dbReference type="NCBI Taxonomy" id="212602"/>
    <lineage>
        <taxon>Eukaryota</taxon>
        <taxon>Fungi</taxon>
        <taxon>Dikarya</taxon>
        <taxon>Ascomycota</taxon>
        <taxon>Pezizomycotina</taxon>
        <taxon>Leotiomycetes</taxon>
        <taxon>Erysiphales</taxon>
        <taxon>Erysiphaceae</taxon>
        <taxon>Erysiphe</taxon>
    </lineage>
</organism>
<evidence type="ECO:0000313" key="10">
    <source>
        <dbReference type="EMBL" id="RKF62436.1"/>
    </source>
</evidence>
<keyword evidence="4 8" id="KW-0812">Transmembrane</keyword>
<reference evidence="10 11" key="1">
    <citation type="journal article" date="2018" name="BMC Genomics">
        <title>Comparative genome analyses reveal sequence features reflecting distinct modes of host-adaptation between dicot and monocot powdery mildew.</title>
        <authorList>
            <person name="Wu Y."/>
            <person name="Ma X."/>
            <person name="Pan Z."/>
            <person name="Kale S.D."/>
            <person name="Song Y."/>
            <person name="King H."/>
            <person name="Zhang Q."/>
            <person name="Presley C."/>
            <person name="Deng X."/>
            <person name="Wei C.I."/>
            <person name="Xiao S."/>
        </authorList>
    </citation>
    <scope>NUCLEOTIDE SEQUENCE [LARGE SCALE GENOMIC DNA]</scope>
    <source>
        <strain evidence="10">UMSG2</strain>
    </source>
</reference>
<feature type="transmembrane region" description="Helical" evidence="8">
    <location>
        <begin position="387"/>
        <end position="412"/>
    </location>
</feature>
<keyword evidence="3" id="KW-0813">Transport</keyword>
<feature type="transmembrane region" description="Helical" evidence="8">
    <location>
        <begin position="317"/>
        <end position="340"/>
    </location>
</feature>
<dbReference type="EMBL" id="MCFK01003356">
    <property type="protein sequence ID" value="RKF62436.1"/>
    <property type="molecule type" value="Genomic_DNA"/>
</dbReference>
<feature type="transmembrane region" description="Helical" evidence="8">
    <location>
        <begin position="159"/>
        <end position="179"/>
    </location>
</feature>